<gene>
    <name evidence="1" type="ORF">GH714_043640</name>
</gene>
<comment type="caution">
    <text evidence="1">The sequence shown here is derived from an EMBL/GenBank/DDBJ whole genome shotgun (WGS) entry which is preliminary data.</text>
</comment>
<dbReference type="Proteomes" id="UP000467840">
    <property type="component" value="Unassembled WGS sequence"/>
</dbReference>
<name>A0A6A6K4T0_HEVBR</name>
<reference evidence="1 2" key="1">
    <citation type="journal article" date="2020" name="Mol. Plant">
        <title>The Chromosome-Based Rubber Tree Genome Provides New Insights into Spurge Genome Evolution and Rubber Biosynthesis.</title>
        <authorList>
            <person name="Liu J."/>
            <person name="Shi C."/>
            <person name="Shi C.C."/>
            <person name="Li W."/>
            <person name="Zhang Q.J."/>
            <person name="Zhang Y."/>
            <person name="Li K."/>
            <person name="Lu H.F."/>
            <person name="Shi C."/>
            <person name="Zhu S.T."/>
            <person name="Xiao Z.Y."/>
            <person name="Nan H."/>
            <person name="Yue Y."/>
            <person name="Zhu X.G."/>
            <person name="Wu Y."/>
            <person name="Hong X.N."/>
            <person name="Fan G.Y."/>
            <person name="Tong Y."/>
            <person name="Zhang D."/>
            <person name="Mao C.L."/>
            <person name="Liu Y.L."/>
            <person name="Hao S.J."/>
            <person name="Liu W.Q."/>
            <person name="Lv M.Q."/>
            <person name="Zhang H.B."/>
            <person name="Liu Y."/>
            <person name="Hu-Tang G.R."/>
            <person name="Wang J.P."/>
            <person name="Wang J.H."/>
            <person name="Sun Y.H."/>
            <person name="Ni S.B."/>
            <person name="Chen W.B."/>
            <person name="Zhang X.C."/>
            <person name="Jiao Y.N."/>
            <person name="Eichler E.E."/>
            <person name="Li G.H."/>
            <person name="Liu X."/>
            <person name="Gao L.Z."/>
        </authorList>
    </citation>
    <scope>NUCLEOTIDE SEQUENCE [LARGE SCALE GENOMIC DNA]</scope>
    <source>
        <strain evidence="2">cv. GT1</strain>
        <tissue evidence="1">Leaf</tissue>
    </source>
</reference>
<accession>A0A6A6K4T0</accession>
<keyword evidence="2" id="KW-1185">Reference proteome</keyword>
<organism evidence="1 2">
    <name type="scientific">Hevea brasiliensis</name>
    <name type="common">Para rubber tree</name>
    <name type="synonym">Siphonia brasiliensis</name>
    <dbReference type="NCBI Taxonomy" id="3981"/>
    <lineage>
        <taxon>Eukaryota</taxon>
        <taxon>Viridiplantae</taxon>
        <taxon>Streptophyta</taxon>
        <taxon>Embryophyta</taxon>
        <taxon>Tracheophyta</taxon>
        <taxon>Spermatophyta</taxon>
        <taxon>Magnoliopsida</taxon>
        <taxon>eudicotyledons</taxon>
        <taxon>Gunneridae</taxon>
        <taxon>Pentapetalae</taxon>
        <taxon>rosids</taxon>
        <taxon>fabids</taxon>
        <taxon>Malpighiales</taxon>
        <taxon>Euphorbiaceae</taxon>
        <taxon>Crotonoideae</taxon>
        <taxon>Micrandreae</taxon>
        <taxon>Hevea</taxon>
    </lineage>
</organism>
<evidence type="ECO:0000313" key="2">
    <source>
        <dbReference type="Proteomes" id="UP000467840"/>
    </source>
</evidence>
<sequence length="255" mass="28522">MGDGVVREAQRNGTVKINSSGTSCIKDVLYAYLDSNLLSVGQTRKNILLKVPMAKNNLFPLTLNDKKKALSASLEDDNWLWYHSVKCILLAIVWKQKGMDFKILSKKLLISRDAMFDEKNQWNWTKIQTSAGYIQNDCEFVKPVESIDDDGGNGGSGSSSPSTSLPHLVLVLPTLHHQTCSSSTTHPCTWRSLAGIYTPTERCQLAQIKEPDSFEEAIKSNKWCVAMDEEMNTLEKNKTWELIDLPLGKEVVGLK</sequence>
<evidence type="ECO:0008006" key="3">
    <source>
        <dbReference type="Google" id="ProtNLM"/>
    </source>
</evidence>
<proteinExistence type="predicted"/>
<dbReference type="EMBL" id="JAAGAX010000020">
    <property type="protein sequence ID" value="KAF2283283.1"/>
    <property type="molecule type" value="Genomic_DNA"/>
</dbReference>
<protein>
    <recommendedName>
        <fullName evidence="3">Reverse transcriptase Ty1/copia-type domain-containing protein</fullName>
    </recommendedName>
</protein>
<evidence type="ECO:0000313" key="1">
    <source>
        <dbReference type="EMBL" id="KAF2283283.1"/>
    </source>
</evidence>
<dbReference type="AlphaFoldDB" id="A0A6A6K4T0"/>